<evidence type="ECO:0000256" key="2">
    <source>
        <dbReference type="ARBA" id="ARBA00022840"/>
    </source>
</evidence>
<proteinExistence type="predicted"/>
<dbReference type="RefSeq" id="XP_066828218.1">
    <property type="nucleotide sequence ID" value="XM_066971151.1"/>
</dbReference>
<dbReference type="GeneID" id="92206476"/>
<evidence type="ECO:0000259" key="3">
    <source>
        <dbReference type="PROSITE" id="PS51192"/>
    </source>
</evidence>
<name>A0ABP0ZIU1_9ASCO</name>
<dbReference type="InterPro" id="IPR018973">
    <property type="entry name" value="MZB"/>
</dbReference>
<dbReference type="PANTHER" id="PTHR47957:SF3">
    <property type="entry name" value="ATP-DEPENDENT HELICASE HRQ1"/>
    <property type="match status" value="1"/>
</dbReference>
<dbReference type="Pfam" id="PF22982">
    <property type="entry name" value="WHD_HRQ1"/>
    <property type="match status" value="1"/>
</dbReference>
<dbReference type="EMBL" id="OZ022406">
    <property type="protein sequence ID" value="CAK9436758.1"/>
    <property type="molecule type" value="Genomic_DNA"/>
</dbReference>
<dbReference type="SUPFAM" id="SSF52540">
    <property type="entry name" value="P-loop containing nucleoside triphosphate hydrolases"/>
    <property type="match status" value="1"/>
</dbReference>
<reference evidence="5 6" key="1">
    <citation type="submission" date="2024-03" db="EMBL/GenBank/DDBJ databases">
        <authorList>
            <person name="Brejova B."/>
        </authorList>
    </citation>
    <scope>NUCLEOTIDE SEQUENCE [LARGE SCALE GENOMIC DNA]</scope>
    <source>
        <strain evidence="5 6">CBS 14171</strain>
    </source>
</reference>
<dbReference type="CDD" id="cd17923">
    <property type="entry name" value="DEXHc_Hrq1-like"/>
    <property type="match status" value="1"/>
</dbReference>
<dbReference type="PANTHER" id="PTHR47957">
    <property type="entry name" value="ATP-DEPENDENT HELICASE HRQ1"/>
    <property type="match status" value="1"/>
</dbReference>
<sequence>MPEMPETGGEWSGFFQRLISVFHAINTHLTFLSAHSRAVIPSVKLLQSLNESITTADLAIFKCLFPEDEIYYDYVDENQIMLSFVEEVKVDQRGYVQTSVADKFEDEPRQSKQILVFDFQDVKIHGIGKVIKGNKRMKTSEDNREYHTRRRQNFFLSSKENVLAPLKQIHITKIIQGRDGMFQQSLKEFVQGYRDQNEAEAELKRLAQDSIPEEPELKDMVEVLQSREDRAKEAKSLISVDEMITALKESRYYVDQISSVHNLCEGQDPQYRRLSRDSSQFLHPELKEALLSAKGISIEEGLYTHQAEALESLLDESDDANVILSTSTASGKSLVYQLPILNSILWNITNGLKGRHSTAFFIFPTKALAQDQIRHFQTFLSHLPLQFSSSITVNTFDGDTPFPERAKISRESDILFTNPDTIHASILPNHHMEVWSNFIKSLKFVVMDELHVYKGTFGINVGYVMARLLRLKSKLCHEDKQLRFVSCSATIANPVNHFKTVCSLSDEAKVIHIANDGSAKCEKKLIVWNPPVLMNNAGEKGPSDSNSAMIPRVSAISESAKLLLTLLTDLQGLRVIVFCPIRVVAEMMMREVRAQMQGSHFQKSGSISQSDIMSYRGGYNKADRRIIEKKMFDGQLRAIIATNALELGIDLSDLDVVITCGFPISKSNLHQQFGRAGRGKAATGSLAIFVPMRSPVDQYYIEHAAELAQNNYEDLCVDSLRDMEHASLILERHLQCAAYEIALDKDDDYQWFCKGRSLSSFHKILEQHLLFDVDGKYKTNPSYLPKPTKIVSIRAIDDSTVAIVDITNNRNIVLEEVELERTTWTIYEGGIFLHQGQPYLIKEFNAKERYCKVERVNVDWTTSQRDYTDVDPEEVELVKLIKPVNMKEQLDTPAFFGQIKVHMKVFGFFKVNRKEEILEVVEVKNPPVVTFNKGCWLNVPKSAIDIIRSKNLSPSGGIHAAAHGIMNMLPIYINSNKPGGVQALDFEMGTECKAPAKEFKATETRRKRPARLVFYDTKGNKHGSGYSYKTFECIDELIYSTFNRTKSCDCVWGCPLCVVGATCREQMRVMSRPAALIVLGSFMGLDLTKLAAKLPDGPEPGMPPVLHNTISDSTAAVRFSPNVKILESI</sequence>
<dbReference type="PROSITE" id="PS51194">
    <property type="entry name" value="HELICASE_CTER"/>
    <property type="match status" value="1"/>
</dbReference>
<accession>A0ABP0ZIU1</accession>
<evidence type="ECO:0000313" key="5">
    <source>
        <dbReference type="EMBL" id="CAK9436758.1"/>
    </source>
</evidence>
<evidence type="ECO:0008006" key="7">
    <source>
        <dbReference type="Google" id="ProtNLM"/>
    </source>
</evidence>
<evidence type="ECO:0000256" key="1">
    <source>
        <dbReference type="ARBA" id="ARBA00022741"/>
    </source>
</evidence>
<dbReference type="Pfam" id="PF09369">
    <property type="entry name" value="MZB"/>
    <property type="match status" value="1"/>
</dbReference>
<evidence type="ECO:0000259" key="4">
    <source>
        <dbReference type="PROSITE" id="PS51194"/>
    </source>
</evidence>
<dbReference type="Pfam" id="PF00271">
    <property type="entry name" value="Helicase_C"/>
    <property type="match status" value="1"/>
</dbReference>
<keyword evidence="2" id="KW-0067">ATP-binding</keyword>
<dbReference type="PROSITE" id="PS51192">
    <property type="entry name" value="HELICASE_ATP_BIND_1"/>
    <property type="match status" value="1"/>
</dbReference>
<dbReference type="SMART" id="SM00487">
    <property type="entry name" value="DEXDc"/>
    <property type="match status" value="1"/>
</dbReference>
<keyword evidence="6" id="KW-1185">Reference proteome</keyword>
<keyword evidence="1" id="KW-0547">Nucleotide-binding</keyword>
<dbReference type="InterPro" id="IPR055227">
    <property type="entry name" value="HRQ1_WHD"/>
</dbReference>
<dbReference type="Gene3D" id="3.40.50.300">
    <property type="entry name" value="P-loop containing nucleotide triphosphate hydrolases"/>
    <property type="match status" value="2"/>
</dbReference>
<protein>
    <recommendedName>
        <fullName evidence="7">RNA helicase</fullName>
    </recommendedName>
</protein>
<organism evidence="5 6">
    <name type="scientific">Lodderomyces beijingensis</name>
    <dbReference type="NCBI Taxonomy" id="1775926"/>
    <lineage>
        <taxon>Eukaryota</taxon>
        <taxon>Fungi</taxon>
        <taxon>Dikarya</taxon>
        <taxon>Ascomycota</taxon>
        <taxon>Saccharomycotina</taxon>
        <taxon>Pichiomycetes</taxon>
        <taxon>Debaryomycetaceae</taxon>
        <taxon>Candida/Lodderomyces clade</taxon>
        <taxon>Lodderomyces</taxon>
    </lineage>
</organism>
<feature type="domain" description="Helicase ATP-binding" evidence="3">
    <location>
        <begin position="313"/>
        <end position="509"/>
    </location>
</feature>
<dbReference type="Pfam" id="PF00270">
    <property type="entry name" value="DEAD"/>
    <property type="match status" value="1"/>
</dbReference>
<dbReference type="SMART" id="SM00490">
    <property type="entry name" value="HELICc"/>
    <property type="match status" value="1"/>
</dbReference>
<feature type="domain" description="Helicase C-terminal" evidence="4">
    <location>
        <begin position="562"/>
        <end position="724"/>
    </location>
</feature>
<evidence type="ECO:0000313" key="6">
    <source>
        <dbReference type="Proteomes" id="UP001497383"/>
    </source>
</evidence>
<dbReference type="Proteomes" id="UP001497383">
    <property type="component" value="Chromosome 2"/>
</dbReference>
<dbReference type="InterPro" id="IPR011545">
    <property type="entry name" value="DEAD/DEAH_box_helicase_dom"/>
</dbReference>
<dbReference type="InterPro" id="IPR001650">
    <property type="entry name" value="Helicase_C-like"/>
</dbReference>
<dbReference type="CDD" id="cd18797">
    <property type="entry name" value="SF2_C_Hrq"/>
    <property type="match status" value="1"/>
</dbReference>
<dbReference type="InterPro" id="IPR014001">
    <property type="entry name" value="Helicase_ATP-bd"/>
</dbReference>
<gene>
    <name evidence="5" type="ORF">LODBEIA_P12800</name>
</gene>
<dbReference type="InterPro" id="IPR027417">
    <property type="entry name" value="P-loop_NTPase"/>
</dbReference>